<keyword evidence="15" id="KW-1185">Reference proteome</keyword>
<evidence type="ECO:0000256" key="3">
    <source>
        <dbReference type="ARBA" id="ARBA00022603"/>
    </source>
</evidence>
<dbReference type="Gene3D" id="3.40.50.150">
    <property type="entry name" value="Vaccinia Virus protein VP39"/>
    <property type="match status" value="2"/>
</dbReference>
<dbReference type="GeneTree" id="ENSGT00390000002368"/>
<name>A0A2K6G1C2_PROCO</name>
<dbReference type="GO" id="GO:0003723">
    <property type="term" value="F:RNA binding"/>
    <property type="evidence" value="ECO:0007669"/>
    <property type="project" value="UniProtKB-KW"/>
</dbReference>
<keyword evidence="4" id="KW-0507">mRNA processing</keyword>
<dbReference type="InterPro" id="IPR039753">
    <property type="entry name" value="RG7MT1"/>
</dbReference>
<dbReference type="OMA" id="HYCFESM"/>
<dbReference type="InterPro" id="IPR004971">
    <property type="entry name" value="mRNA_G-N7_MeTrfase_dom"/>
</dbReference>
<keyword evidence="7" id="KW-0694">RNA-binding</keyword>
<dbReference type="PANTHER" id="PTHR12189">
    <property type="entry name" value="MRNA GUANINE-7- METHYLTRANSFERASE"/>
    <property type="match status" value="1"/>
</dbReference>
<dbReference type="SMR" id="A0A2K6G1C2"/>
<dbReference type="InterPro" id="IPR016899">
    <property type="entry name" value="mRNA_G-N7_MeTrfase_euk"/>
</dbReference>
<evidence type="ECO:0000256" key="5">
    <source>
        <dbReference type="ARBA" id="ARBA00022679"/>
    </source>
</evidence>
<dbReference type="GO" id="GO:0004482">
    <property type="term" value="F:mRNA 5'-cap (guanine-N7-)-methyltransferase activity"/>
    <property type="evidence" value="ECO:0007669"/>
    <property type="project" value="UniProtKB-EC"/>
</dbReference>
<evidence type="ECO:0000256" key="4">
    <source>
        <dbReference type="ARBA" id="ARBA00022664"/>
    </source>
</evidence>
<accession>A0A2K6G1C2</accession>
<dbReference type="STRING" id="379532.ENSPCOP00000020022"/>
<protein>
    <recommendedName>
        <fullName evidence="2">mRNA (guanine-N(7))-methyltransferase</fullName>
        <ecNumber evidence="2">2.1.1.56</ecNumber>
    </recommendedName>
    <alternativeName>
        <fullName evidence="10">RG7MT1</fullName>
    </alternativeName>
</protein>
<evidence type="ECO:0000256" key="12">
    <source>
        <dbReference type="ARBA" id="ARBA00045434"/>
    </source>
</evidence>
<organism evidence="14 15">
    <name type="scientific">Propithecus coquereli</name>
    <name type="common">Coquerel's sifaka</name>
    <name type="synonym">Propithecus verreauxi coquereli</name>
    <dbReference type="NCBI Taxonomy" id="379532"/>
    <lineage>
        <taxon>Eukaryota</taxon>
        <taxon>Metazoa</taxon>
        <taxon>Chordata</taxon>
        <taxon>Craniata</taxon>
        <taxon>Vertebrata</taxon>
        <taxon>Euteleostomi</taxon>
        <taxon>Mammalia</taxon>
        <taxon>Eutheria</taxon>
        <taxon>Euarchontoglires</taxon>
        <taxon>Primates</taxon>
        <taxon>Strepsirrhini</taxon>
        <taxon>Lemuriformes</taxon>
        <taxon>Indriidae</taxon>
        <taxon>Propithecus</taxon>
    </lineage>
</organism>
<dbReference type="SUPFAM" id="SSF53335">
    <property type="entry name" value="S-adenosyl-L-methionine-dependent methyltransferases"/>
    <property type="match status" value="1"/>
</dbReference>
<evidence type="ECO:0000256" key="1">
    <source>
        <dbReference type="ARBA" id="ARBA00004123"/>
    </source>
</evidence>
<keyword evidence="6" id="KW-0949">S-adenosyl-L-methionine</keyword>
<dbReference type="GO" id="GO:0005634">
    <property type="term" value="C:nucleus"/>
    <property type="evidence" value="ECO:0007669"/>
    <property type="project" value="UniProtKB-SubCell"/>
</dbReference>
<dbReference type="CDD" id="cd02440">
    <property type="entry name" value="AdoMet_MTases"/>
    <property type="match status" value="1"/>
</dbReference>
<dbReference type="PANTHER" id="PTHR12189:SF2">
    <property type="entry name" value="MRNA CAP GUANINE-N7 METHYLTRANSFERASE"/>
    <property type="match status" value="1"/>
</dbReference>
<dbReference type="AlphaFoldDB" id="A0A2K6G1C2"/>
<comment type="subcellular location">
    <subcellularLocation>
        <location evidence="1">Nucleus</location>
    </subcellularLocation>
</comment>
<keyword evidence="3" id="KW-0489">Methyltransferase</keyword>
<evidence type="ECO:0000259" key="13">
    <source>
        <dbReference type="PROSITE" id="PS51562"/>
    </source>
</evidence>
<evidence type="ECO:0000256" key="6">
    <source>
        <dbReference type="ARBA" id="ARBA00022691"/>
    </source>
</evidence>
<evidence type="ECO:0000256" key="10">
    <source>
        <dbReference type="ARBA" id="ARBA00033043"/>
    </source>
</evidence>
<sequence>IKSVREFLEKVRQKKNRDITVLDLGCGKGGDLLKWKKGRISKLVCTGKQQFLKDAEELLMDRFQDPGMCFDICSCQFVCHYSFESYEQADTMLRNACERLSPGGYFIGTTPNSFELIRLEASETESFGNEIYTVKFQKKGDYPLFGCKYDFNLEGVVDVPEFLVYFPLLNEMVKKYNMKLVYKKTFLEFYEEKIKNNENKMLLKRMQGLEPYPANENSKLASEKADDYEHAAEYMKKSQVRLPLGTLSKSEWEATSEYIISVG</sequence>
<evidence type="ECO:0000256" key="8">
    <source>
        <dbReference type="ARBA" id="ARBA00023042"/>
    </source>
</evidence>
<keyword evidence="9" id="KW-0539">Nucleus</keyword>
<feature type="domain" description="MRNA cap 0 methyltransferase" evidence="13">
    <location>
        <begin position="1"/>
        <end position="263"/>
    </location>
</feature>
<dbReference type="Ensembl" id="ENSPCOT00000030673.1">
    <property type="protein sequence ID" value="ENSPCOP00000020022.1"/>
    <property type="gene ID" value="ENSPCOG00000021970.1"/>
</dbReference>
<keyword evidence="8" id="KW-0506">mRNA capping</keyword>
<proteinExistence type="predicted"/>
<reference evidence="14" key="1">
    <citation type="submission" date="2025-08" db="UniProtKB">
        <authorList>
            <consortium name="Ensembl"/>
        </authorList>
    </citation>
    <scope>IDENTIFICATION</scope>
</reference>
<dbReference type="EC" id="2.1.1.56" evidence="2"/>
<reference evidence="14" key="2">
    <citation type="submission" date="2025-09" db="UniProtKB">
        <authorList>
            <consortium name="Ensembl"/>
        </authorList>
    </citation>
    <scope>IDENTIFICATION</scope>
</reference>
<keyword evidence="5" id="KW-0808">Transferase</keyword>
<evidence type="ECO:0000313" key="15">
    <source>
        <dbReference type="Proteomes" id="UP000233160"/>
    </source>
</evidence>
<dbReference type="InterPro" id="IPR029063">
    <property type="entry name" value="SAM-dependent_MTases_sf"/>
</dbReference>
<comment type="function">
    <text evidence="12">Catalytic subunit of the mRNA-capping methyltransferase RNMT:RAMAC complex that methylates the N7 position of the added guanosine to the 5'-cap structure of mRNAs. Binds RNA containing 5'-terminal GpppC.</text>
</comment>
<evidence type="ECO:0000256" key="11">
    <source>
        <dbReference type="ARBA" id="ARBA00044712"/>
    </source>
</evidence>
<evidence type="ECO:0000313" key="14">
    <source>
        <dbReference type="Ensembl" id="ENSPCOP00000020022.1"/>
    </source>
</evidence>
<evidence type="ECO:0000256" key="2">
    <source>
        <dbReference type="ARBA" id="ARBA00011926"/>
    </source>
</evidence>
<comment type="catalytic activity">
    <reaction evidence="11">
        <text>a 5'-end (5'-triphosphoguanosine)-ribonucleoside in mRNA + S-adenosyl-L-methionine = a 5'-end (N(7)-methyl 5'-triphosphoguanosine)-ribonucleoside in mRNA + S-adenosyl-L-homocysteine</text>
        <dbReference type="Rhea" id="RHEA:67008"/>
        <dbReference type="Rhea" id="RHEA-COMP:17166"/>
        <dbReference type="Rhea" id="RHEA-COMP:17167"/>
        <dbReference type="ChEBI" id="CHEBI:57856"/>
        <dbReference type="ChEBI" id="CHEBI:59789"/>
        <dbReference type="ChEBI" id="CHEBI:156461"/>
        <dbReference type="ChEBI" id="CHEBI:167617"/>
        <dbReference type="EC" id="2.1.1.56"/>
    </reaction>
</comment>
<dbReference type="PIRSF" id="PIRSF028762">
    <property type="entry name" value="ABD1"/>
    <property type="match status" value="1"/>
</dbReference>
<evidence type="ECO:0000256" key="9">
    <source>
        <dbReference type="ARBA" id="ARBA00023242"/>
    </source>
</evidence>
<evidence type="ECO:0000256" key="7">
    <source>
        <dbReference type="ARBA" id="ARBA00022884"/>
    </source>
</evidence>
<dbReference type="Proteomes" id="UP000233160">
    <property type="component" value="Unassembled WGS sequence"/>
</dbReference>
<dbReference type="PROSITE" id="PS51562">
    <property type="entry name" value="RNA_CAP0_MT"/>
    <property type="match status" value="1"/>
</dbReference>
<dbReference type="Pfam" id="PF03291">
    <property type="entry name" value="mRNA_G-N7_MeTrfase"/>
    <property type="match status" value="2"/>
</dbReference>